<keyword evidence="4 6" id="KW-1133">Transmembrane helix</keyword>
<feature type="transmembrane region" description="Helical" evidence="6">
    <location>
        <begin position="141"/>
        <end position="159"/>
    </location>
</feature>
<evidence type="ECO:0000256" key="4">
    <source>
        <dbReference type="ARBA" id="ARBA00022989"/>
    </source>
</evidence>
<comment type="subcellular location">
    <subcellularLocation>
        <location evidence="1">Membrane</location>
        <topology evidence="1">Multi-pass membrane protein</topology>
    </subcellularLocation>
</comment>
<proteinExistence type="inferred from homology"/>
<accession>A0A7J7D3X5</accession>
<evidence type="ECO:0000256" key="6">
    <source>
        <dbReference type="SAM" id="Phobius"/>
    </source>
</evidence>
<feature type="transmembrane region" description="Helical" evidence="6">
    <location>
        <begin position="225"/>
        <end position="247"/>
    </location>
</feature>
<dbReference type="InParanoid" id="A0A7J7D3X5"/>
<dbReference type="InterPro" id="IPR006043">
    <property type="entry name" value="NCS2"/>
</dbReference>
<dbReference type="PANTHER" id="PTHR11119">
    <property type="entry name" value="XANTHINE-URACIL / VITAMIN C PERMEASE FAMILY MEMBER"/>
    <property type="match status" value="1"/>
</dbReference>
<dbReference type="GO" id="GO:0022857">
    <property type="term" value="F:transmembrane transporter activity"/>
    <property type="evidence" value="ECO:0007669"/>
    <property type="project" value="InterPro"/>
</dbReference>
<keyword evidence="3 6" id="KW-0812">Transmembrane</keyword>
<evidence type="ECO:0000256" key="3">
    <source>
        <dbReference type="ARBA" id="ARBA00022692"/>
    </source>
</evidence>
<evidence type="ECO:0000313" key="7">
    <source>
        <dbReference type="EMBL" id="KAF5741047.1"/>
    </source>
</evidence>
<keyword evidence="5 6" id="KW-0472">Membrane</keyword>
<feature type="transmembrane region" description="Helical" evidence="6">
    <location>
        <begin position="101"/>
        <end position="120"/>
    </location>
</feature>
<protein>
    <submittedName>
        <fullName evidence="7">Nucleobase-ascorbate transporter 7</fullName>
    </submittedName>
</protein>
<keyword evidence="8" id="KW-1185">Reference proteome</keyword>
<name>A0A7J7D3X5_TRIWF</name>
<evidence type="ECO:0000313" key="8">
    <source>
        <dbReference type="Proteomes" id="UP000593562"/>
    </source>
</evidence>
<feature type="transmembrane region" description="Helical" evidence="6">
    <location>
        <begin position="291"/>
        <end position="311"/>
    </location>
</feature>
<gene>
    <name evidence="7" type="ORF">HS088_TW10G00042</name>
</gene>
<dbReference type="Pfam" id="PF00860">
    <property type="entry name" value="Xan_ur_permease"/>
    <property type="match status" value="1"/>
</dbReference>
<comment type="caution">
    <text evidence="7">The sequence shown here is derived from an EMBL/GenBank/DDBJ whole genome shotgun (WGS) entry which is preliminary data.</text>
</comment>
<reference evidence="7 8" key="1">
    <citation type="journal article" date="2020" name="Nat. Commun.">
        <title>Genome of Tripterygium wilfordii and identification of cytochrome P450 involved in triptolide biosynthesis.</title>
        <authorList>
            <person name="Tu L."/>
            <person name="Su P."/>
            <person name="Zhang Z."/>
            <person name="Gao L."/>
            <person name="Wang J."/>
            <person name="Hu T."/>
            <person name="Zhou J."/>
            <person name="Zhang Y."/>
            <person name="Zhao Y."/>
            <person name="Liu Y."/>
            <person name="Song Y."/>
            <person name="Tong Y."/>
            <person name="Lu Y."/>
            <person name="Yang J."/>
            <person name="Xu C."/>
            <person name="Jia M."/>
            <person name="Peters R.J."/>
            <person name="Huang L."/>
            <person name="Gao W."/>
        </authorList>
    </citation>
    <scope>NUCLEOTIDE SEQUENCE [LARGE SCALE GENOMIC DNA]</scope>
    <source>
        <strain evidence="8">cv. XIE 37</strain>
        <tissue evidence="7">Leaf</tissue>
    </source>
</reference>
<organism evidence="7 8">
    <name type="scientific">Tripterygium wilfordii</name>
    <name type="common">Thunder God vine</name>
    <dbReference type="NCBI Taxonomy" id="458696"/>
    <lineage>
        <taxon>Eukaryota</taxon>
        <taxon>Viridiplantae</taxon>
        <taxon>Streptophyta</taxon>
        <taxon>Embryophyta</taxon>
        <taxon>Tracheophyta</taxon>
        <taxon>Spermatophyta</taxon>
        <taxon>Magnoliopsida</taxon>
        <taxon>eudicotyledons</taxon>
        <taxon>Gunneridae</taxon>
        <taxon>Pentapetalae</taxon>
        <taxon>rosids</taxon>
        <taxon>fabids</taxon>
        <taxon>Celastrales</taxon>
        <taxon>Celastraceae</taxon>
        <taxon>Tripterygium</taxon>
    </lineage>
</organism>
<dbReference type="GO" id="GO:0016020">
    <property type="term" value="C:membrane"/>
    <property type="evidence" value="ECO:0007669"/>
    <property type="project" value="UniProtKB-SubCell"/>
</dbReference>
<dbReference type="EMBL" id="JAAARO010000010">
    <property type="protein sequence ID" value="KAF5741047.1"/>
    <property type="molecule type" value="Genomic_DNA"/>
</dbReference>
<dbReference type="AlphaFoldDB" id="A0A7J7D3X5"/>
<dbReference type="Proteomes" id="UP000593562">
    <property type="component" value="Unassembled WGS sequence"/>
</dbReference>
<evidence type="ECO:0000256" key="5">
    <source>
        <dbReference type="ARBA" id="ARBA00023136"/>
    </source>
</evidence>
<feature type="transmembrane region" description="Helical" evidence="6">
    <location>
        <begin position="77"/>
        <end position="95"/>
    </location>
</feature>
<sequence length="351" mass="38381">MAGGVGPAPPPKQDELHPHPVRDQLPNVAFCITSPPPWPEAILLGFQHYLVMLGTTVLIPTSLVPQMGGGHEEKAKMIQTLLFVAGINTFFQTLFGTRLPAVIGASYTYVPTTISIILASRYSDIVNPQEKFEKIMRGIQGALIVASTLQIVVGFSGLWRNIARFLSPLSVVPLVSLSGFGLYEFGFPVLAKCVEIGLPELILLLIFSQYIPHLMRGDRGIFDRFAVIFSVVIVWVYAHLLTVGGAYKNTGPKTQLSCRTDRAGIIGAAPWIRVPYPFQWGAPSFDAGESFAMMAASFVALVEVFAHTLAYEIKLRCIDIDILLYLSSTSSNKSTISFSSQSHCNGAEWLF</sequence>
<evidence type="ECO:0000256" key="1">
    <source>
        <dbReference type="ARBA" id="ARBA00004141"/>
    </source>
</evidence>
<evidence type="ECO:0000256" key="2">
    <source>
        <dbReference type="ARBA" id="ARBA00008821"/>
    </source>
</evidence>
<feature type="transmembrane region" description="Helical" evidence="6">
    <location>
        <begin position="46"/>
        <end position="65"/>
    </location>
</feature>
<comment type="similarity">
    <text evidence="2">Belongs to the nucleobase:cation symporter-2 (NCS2) (TC 2.A.40) family.</text>
</comment>